<comment type="caution">
    <text evidence="1">The sequence shown here is derived from an EMBL/GenBank/DDBJ whole genome shotgun (WGS) entry which is preliminary data.</text>
</comment>
<sequence length="161" mass="18926">MIVYLNNMAGYKIQHFKDRDEEPTKKRVAKETLLQESFKKLRAEVEVSSSPSTQQDTPTVDPAKISEEDVQNMLQIVLMAEFKVEALQVKFPLIDWEIYSEGSKTYWRIIRVGGVMQAYQSFKDMMKDFDREYLDAMWRITKKKFSTTLPTVDKEKALWVI</sequence>
<gene>
    <name evidence="1" type="ORF">Tci_053269</name>
</gene>
<name>A0A6L2N524_TANCI</name>
<evidence type="ECO:0000313" key="1">
    <source>
        <dbReference type="EMBL" id="GEU81291.1"/>
    </source>
</evidence>
<dbReference type="EMBL" id="BKCJ010008249">
    <property type="protein sequence ID" value="GEU81291.1"/>
    <property type="molecule type" value="Genomic_DNA"/>
</dbReference>
<reference evidence="1" key="1">
    <citation type="journal article" date="2019" name="Sci. Rep.">
        <title>Draft genome of Tanacetum cinerariifolium, the natural source of mosquito coil.</title>
        <authorList>
            <person name="Yamashiro T."/>
            <person name="Shiraishi A."/>
            <person name="Satake H."/>
            <person name="Nakayama K."/>
        </authorList>
    </citation>
    <scope>NUCLEOTIDE SEQUENCE</scope>
</reference>
<dbReference type="AlphaFoldDB" id="A0A6L2N524"/>
<organism evidence="1">
    <name type="scientific">Tanacetum cinerariifolium</name>
    <name type="common">Dalmatian daisy</name>
    <name type="synonym">Chrysanthemum cinerariifolium</name>
    <dbReference type="NCBI Taxonomy" id="118510"/>
    <lineage>
        <taxon>Eukaryota</taxon>
        <taxon>Viridiplantae</taxon>
        <taxon>Streptophyta</taxon>
        <taxon>Embryophyta</taxon>
        <taxon>Tracheophyta</taxon>
        <taxon>Spermatophyta</taxon>
        <taxon>Magnoliopsida</taxon>
        <taxon>eudicotyledons</taxon>
        <taxon>Gunneridae</taxon>
        <taxon>Pentapetalae</taxon>
        <taxon>asterids</taxon>
        <taxon>campanulids</taxon>
        <taxon>Asterales</taxon>
        <taxon>Asteraceae</taxon>
        <taxon>Asteroideae</taxon>
        <taxon>Anthemideae</taxon>
        <taxon>Anthemidinae</taxon>
        <taxon>Tanacetum</taxon>
    </lineage>
</organism>
<protein>
    <submittedName>
        <fullName evidence="1">Uncharacterized protein</fullName>
    </submittedName>
</protein>
<proteinExistence type="predicted"/>
<accession>A0A6L2N524</accession>